<gene>
    <name evidence="8" type="ORF">MNB_SV-12-1486</name>
</gene>
<accession>A0A1W1CMN6</accession>
<evidence type="ECO:0000256" key="2">
    <source>
        <dbReference type="ARBA" id="ARBA00022475"/>
    </source>
</evidence>
<dbReference type="InterPro" id="IPR012336">
    <property type="entry name" value="Thioredoxin-like_fold"/>
</dbReference>
<dbReference type="Pfam" id="PF11412">
    <property type="entry name" value="DsbD_N"/>
    <property type="match status" value="1"/>
</dbReference>
<evidence type="ECO:0000256" key="3">
    <source>
        <dbReference type="ARBA" id="ARBA00022692"/>
    </source>
</evidence>
<keyword evidence="4 6" id="KW-1133">Transmembrane helix</keyword>
<dbReference type="PROSITE" id="PS51352">
    <property type="entry name" value="THIOREDOXIN_2"/>
    <property type="match status" value="1"/>
</dbReference>
<feature type="transmembrane region" description="Helical" evidence="6">
    <location>
        <begin position="392"/>
        <end position="409"/>
    </location>
</feature>
<dbReference type="Pfam" id="PF13098">
    <property type="entry name" value="Thioredoxin_2"/>
    <property type="match status" value="1"/>
</dbReference>
<feature type="transmembrane region" description="Helical" evidence="6">
    <location>
        <begin position="327"/>
        <end position="348"/>
    </location>
</feature>
<dbReference type="PANTHER" id="PTHR32234">
    <property type="entry name" value="THIOL:DISULFIDE INTERCHANGE PROTEIN DSBD"/>
    <property type="match status" value="1"/>
</dbReference>
<dbReference type="NCBIfam" id="NF001419">
    <property type="entry name" value="PRK00293.1"/>
    <property type="match status" value="1"/>
</dbReference>
<proteinExistence type="predicted"/>
<dbReference type="EC" id="1.8.1.8" evidence="8"/>
<dbReference type="SUPFAM" id="SSF52833">
    <property type="entry name" value="Thioredoxin-like"/>
    <property type="match status" value="1"/>
</dbReference>
<dbReference type="InterPro" id="IPR013766">
    <property type="entry name" value="Thioredoxin_domain"/>
</dbReference>
<dbReference type="EMBL" id="FPHE01000160">
    <property type="protein sequence ID" value="SFV67029.1"/>
    <property type="molecule type" value="Genomic_DNA"/>
</dbReference>
<organism evidence="8">
    <name type="scientific">hydrothermal vent metagenome</name>
    <dbReference type="NCBI Taxonomy" id="652676"/>
    <lineage>
        <taxon>unclassified sequences</taxon>
        <taxon>metagenomes</taxon>
        <taxon>ecological metagenomes</taxon>
    </lineage>
</organism>
<dbReference type="GO" id="GO:0045454">
    <property type="term" value="P:cell redox homeostasis"/>
    <property type="evidence" value="ECO:0007669"/>
    <property type="project" value="TreeGrafter"/>
</dbReference>
<dbReference type="InterPro" id="IPR003834">
    <property type="entry name" value="Cyt_c_assmbl_TM_dom"/>
</dbReference>
<feature type="transmembrane region" description="Helical" evidence="6">
    <location>
        <begin position="421"/>
        <end position="441"/>
    </location>
</feature>
<dbReference type="GO" id="GO:0005886">
    <property type="term" value="C:plasma membrane"/>
    <property type="evidence" value="ECO:0007669"/>
    <property type="project" value="UniProtKB-SubCell"/>
</dbReference>
<comment type="subcellular location">
    <subcellularLocation>
        <location evidence="1">Cell membrane</location>
        <topology evidence="1">Multi-pass membrane protein</topology>
    </subcellularLocation>
</comment>
<evidence type="ECO:0000259" key="7">
    <source>
        <dbReference type="PROSITE" id="PS51352"/>
    </source>
</evidence>
<keyword evidence="8" id="KW-0560">Oxidoreductase</keyword>
<dbReference type="Gene3D" id="3.40.30.10">
    <property type="entry name" value="Glutaredoxin"/>
    <property type="match status" value="1"/>
</dbReference>
<feature type="transmembrane region" description="Helical" evidence="6">
    <location>
        <begin position="291"/>
        <end position="321"/>
    </location>
</feature>
<dbReference type="InterPro" id="IPR028250">
    <property type="entry name" value="DsbDN"/>
</dbReference>
<dbReference type="InterPro" id="IPR036249">
    <property type="entry name" value="Thioredoxin-like_sf"/>
</dbReference>
<evidence type="ECO:0000256" key="6">
    <source>
        <dbReference type="SAM" id="Phobius"/>
    </source>
</evidence>
<keyword evidence="3 6" id="KW-0812">Transmembrane</keyword>
<dbReference type="PANTHER" id="PTHR32234:SF0">
    <property type="entry name" value="THIOL:DISULFIDE INTERCHANGE PROTEIN DSBD"/>
    <property type="match status" value="1"/>
</dbReference>
<evidence type="ECO:0000313" key="8">
    <source>
        <dbReference type="EMBL" id="SFV67029.1"/>
    </source>
</evidence>
<evidence type="ECO:0000256" key="1">
    <source>
        <dbReference type="ARBA" id="ARBA00004651"/>
    </source>
</evidence>
<dbReference type="AlphaFoldDB" id="A0A1W1CMN6"/>
<protein>
    <submittedName>
        <fullName evidence="8">Cytochrome c-type biogenesis protein DsbD, protein-disulfide reductase</fullName>
        <ecNumber evidence="8">1.8.1.8</ecNumber>
    </submittedName>
</protein>
<dbReference type="Gene3D" id="2.60.40.1250">
    <property type="entry name" value="Thiol:disulfide interchange protein DsbD, N-terminal domain"/>
    <property type="match status" value="1"/>
</dbReference>
<feature type="transmembrane region" description="Helical" evidence="6">
    <location>
        <begin position="369"/>
        <end position="386"/>
    </location>
</feature>
<dbReference type="SUPFAM" id="SSF74863">
    <property type="entry name" value="Thiol:disulfide interchange protein DsbD, N-terminal domain (DsbD-alpha)"/>
    <property type="match status" value="1"/>
</dbReference>
<keyword evidence="5 6" id="KW-0472">Membrane</keyword>
<dbReference type="Pfam" id="PF02683">
    <property type="entry name" value="DsbD_TM"/>
    <property type="match status" value="1"/>
</dbReference>
<evidence type="ECO:0000256" key="5">
    <source>
        <dbReference type="ARBA" id="ARBA00023136"/>
    </source>
</evidence>
<feature type="transmembrane region" description="Helical" evidence="6">
    <location>
        <begin position="211"/>
        <end position="236"/>
    </location>
</feature>
<sequence>MRILKLFLLVTLFVSADFSSALKGKSKFLSPDEAFKVSAIENGDMIETKIILADKIHVADESLKYRIIKPKEFELTVNKPKAHKTEDGMVHKGKIIVNIPIADITSQILGDYTLEIELQGCSDNGVCYNTIKKEYNFKGSVWAKLKKAISEKNTQAIVDILLHESPIFIISLFLILGLLLALTPCIFPMIPILSSIIVSQSGSGKPTAMRGFLTSLIYVLSMAVTYTLVGVLSGLLGADIQSVMQNPWVLSIFALMFFVLAISLFGYFEIQLPSSWQSKINSASDNAQGNGVVGTAIMGFLSAFIIGPCVAPPLAGAVIFISQTGDALLGGTALFAMSMGMGVPLLLVGAGAGKFMPKPGGWMTRVSQVFGVTMLALSISMFSGVLGETTIMFLWSLLFIGIALYMGVFNSSKESQGALKLFQLMAFVSLIYGTSLFIGLLSGSTSMMHPFEKFTATSNIVVPLSTDTNTSLATKPWESKSAKKSHLGYSIKRLLDEIKASEKPVVVDFGKKSCKSCKELEAVTFPNPAVVEEMKRFTFISIDVTEQTDDDIAILKKYNLLGTPNIIFFDKENNFLPRKSITGFIGAKPFTEHLKTIK</sequence>
<keyword evidence="2" id="KW-1003">Cell membrane</keyword>
<feature type="transmembrane region" description="Helical" evidence="6">
    <location>
        <begin position="248"/>
        <end position="270"/>
    </location>
</feature>
<dbReference type="GO" id="GO:0047134">
    <property type="term" value="F:protein-disulfide reductase [NAD(P)H] activity"/>
    <property type="evidence" value="ECO:0007669"/>
    <property type="project" value="UniProtKB-EC"/>
</dbReference>
<name>A0A1W1CMN6_9ZZZZ</name>
<feature type="transmembrane region" description="Helical" evidence="6">
    <location>
        <begin position="167"/>
        <end position="190"/>
    </location>
</feature>
<dbReference type="InterPro" id="IPR036929">
    <property type="entry name" value="DsbDN_sf"/>
</dbReference>
<reference evidence="8" key="1">
    <citation type="submission" date="2016-10" db="EMBL/GenBank/DDBJ databases">
        <authorList>
            <person name="de Groot N.N."/>
        </authorList>
    </citation>
    <scope>NUCLEOTIDE SEQUENCE</scope>
</reference>
<dbReference type="GO" id="GO:0017004">
    <property type="term" value="P:cytochrome complex assembly"/>
    <property type="evidence" value="ECO:0007669"/>
    <property type="project" value="InterPro"/>
</dbReference>
<feature type="domain" description="Thioredoxin" evidence="7">
    <location>
        <begin position="453"/>
        <end position="598"/>
    </location>
</feature>
<evidence type="ECO:0000256" key="4">
    <source>
        <dbReference type="ARBA" id="ARBA00022989"/>
    </source>
</evidence>